<dbReference type="EC" id="2.7.1.40" evidence="5 14"/>
<dbReference type="InterPro" id="IPR018209">
    <property type="entry name" value="Pyrv_Knase_AS"/>
</dbReference>
<protein>
    <recommendedName>
        <fullName evidence="5 14">Pyruvate kinase</fullName>
        <ecNumber evidence="5 14">2.7.1.40</ecNumber>
    </recommendedName>
</protein>
<dbReference type="GO" id="GO:0016301">
    <property type="term" value="F:kinase activity"/>
    <property type="evidence" value="ECO:0007669"/>
    <property type="project" value="UniProtKB-KW"/>
</dbReference>
<comment type="cofactor">
    <cofactor evidence="1">
        <name>Mg(2+)</name>
        <dbReference type="ChEBI" id="CHEBI:18420"/>
    </cofactor>
</comment>
<dbReference type="GO" id="GO:0030955">
    <property type="term" value="F:potassium ion binding"/>
    <property type="evidence" value="ECO:0007669"/>
    <property type="project" value="UniProtKB-UniRule"/>
</dbReference>
<dbReference type="Pfam" id="PF02887">
    <property type="entry name" value="PK_C"/>
    <property type="match status" value="1"/>
</dbReference>
<comment type="similarity">
    <text evidence="4 15">Belongs to the pyruvate kinase family.</text>
</comment>
<evidence type="ECO:0000256" key="2">
    <source>
        <dbReference type="ARBA" id="ARBA00001958"/>
    </source>
</evidence>
<dbReference type="InterPro" id="IPR015793">
    <property type="entry name" value="Pyrv_Knase_brl"/>
</dbReference>
<dbReference type="UniPathway" id="UPA00109">
    <property type="reaction ID" value="UER00188"/>
</dbReference>
<evidence type="ECO:0000313" key="18">
    <source>
        <dbReference type="EMBL" id="QIZ70116.1"/>
    </source>
</evidence>
<dbReference type="InterPro" id="IPR011037">
    <property type="entry name" value="Pyrv_Knase-like_insert_dom_sf"/>
</dbReference>
<evidence type="ECO:0000259" key="17">
    <source>
        <dbReference type="Pfam" id="PF02887"/>
    </source>
</evidence>
<comment type="catalytic activity">
    <reaction evidence="15">
        <text>pyruvate + ATP = phosphoenolpyruvate + ADP + H(+)</text>
        <dbReference type="Rhea" id="RHEA:18157"/>
        <dbReference type="ChEBI" id="CHEBI:15361"/>
        <dbReference type="ChEBI" id="CHEBI:15378"/>
        <dbReference type="ChEBI" id="CHEBI:30616"/>
        <dbReference type="ChEBI" id="CHEBI:58702"/>
        <dbReference type="ChEBI" id="CHEBI:456216"/>
        <dbReference type="EC" id="2.7.1.40"/>
    </reaction>
</comment>
<feature type="domain" description="Pyruvate kinase barrel" evidence="16">
    <location>
        <begin position="1"/>
        <end position="321"/>
    </location>
</feature>
<evidence type="ECO:0000256" key="15">
    <source>
        <dbReference type="RuleBase" id="RU000504"/>
    </source>
</evidence>
<dbReference type="InterPro" id="IPR015813">
    <property type="entry name" value="Pyrv/PenolPyrv_kinase-like_dom"/>
</dbReference>
<dbReference type="PRINTS" id="PR01050">
    <property type="entry name" value="PYRUVTKNASE"/>
</dbReference>
<accession>A0A6H1TV76</accession>
<dbReference type="SUPFAM" id="SSF51621">
    <property type="entry name" value="Phosphoenolpyruvate/pyruvate domain"/>
    <property type="match status" value="1"/>
</dbReference>
<dbReference type="InterPro" id="IPR001697">
    <property type="entry name" value="Pyr_Knase"/>
</dbReference>
<keyword evidence="8" id="KW-0547">Nucleotide-binding</keyword>
<dbReference type="GO" id="GO:0005524">
    <property type="term" value="F:ATP binding"/>
    <property type="evidence" value="ECO:0007669"/>
    <property type="project" value="UniProtKB-KW"/>
</dbReference>
<evidence type="ECO:0000256" key="6">
    <source>
        <dbReference type="ARBA" id="ARBA00022679"/>
    </source>
</evidence>
<reference evidence="18 19" key="1">
    <citation type="submission" date="2020-04" db="EMBL/GenBank/DDBJ databases">
        <authorList>
            <person name="Basu S."/>
            <person name="Maruthanayagam V."/>
            <person name="Chakraborty S."/>
            <person name="Pramanik A."/>
            <person name="Mukherjee J."/>
            <person name="Brink B."/>
        </authorList>
    </citation>
    <scope>NUCLEOTIDE SEQUENCE [LARGE SCALE GENOMIC DNA]</scope>
    <source>
        <strain evidence="18 19">AP17</strain>
    </source>
</reference>
<keyword evidence="10" id="KW-0067">ATP-binding</keyword>
<evidence type="ECO:0000256" key="12">
    <source>
        <dbReference type="ARBA" id="ARBA00023152"/>
    </source>
</evidence>
<dbReference type="Proteomes" id="UP000500857">
    <property type="component" value="Chromosome"/>
</dbReference>
<dbReference type="SUPFAM" id="SSF52935">
    <property type="entry name" value="PK C-terminal domain-like"/>
    <property type="match status" value="1"/>
</dbReference>
<feature type="domain" description="Pyruvate kinase C-terminal" evidence="17">
    <location>
        <begin position="353"/>
        <end position="465"/>
    </location>
</feature>
<evidence type="ECO:0000256" key="7">
    <source>
        <dbReference type="ARBA" id="ARBA00022723"/>
    </source>
</evidence>
<dbReference type="NCBIfam" id="NF004978">
    <property type="entry name" value="PRK06354.1"/>
    <property type="match status" value="1"/>
</dbReference>
<evidence type="ECO:0000256" key="5">
    <source>
        <dbReference type="ARBA" id="ARBA00012142"/>
    </source>
</evidence>
<dbReference type="InterPro" id="IPR036918">
    <property type="entry name" value="Pyrv_Knase_C_sf"/>
</dbReference>
<sequence>MRKTKIICTLGPASSDYETIKAMVEAGMDVARLNFSHGDHSTHQKNIETLRQISHELDKPIAILQDLQGPKIRVGDMEEGTVLEAGQKTTITMQNVVGNAQKFSSTYKGLATDINEGDTILIDDGLICIQADRVLNNEIYGTVVHGGALKSHKGINLRHSSISTPALTDKDIKDLDFGLSEEVDYVALSFVCEASDIKEVKGAVRRKDKQAHVVAKIERHEAIEDLEQIVMTADAVMVARGDLGVEIPLDRVPMLQKTILQSCRMHLKPAITATQMLESMIHNPRPTRAEVSDIANAILDGTDALMLSGETAVGNYPVEAVRTMARIAETTEARLTTSHQYLNGFEDEGIGNSVVYAACRLAENLKAKAIICFTESGFTGRLLSKYRPMIPAIGVTTDAFVERRLALYWGLQSICLEEVTNTDEMILQVEQAVVKRRFVERGDLVVIIAGLPLPITGVTNLIKVHRIGESYAI</sequence>
<comment type="pathway">
    <text evidence="3 15">Carbohydrate degradation; glycolysis; pyruvate from D-glyceraldehyde 3-phosphate: step 5/5.</text>
</comment>
<evidence type="ECO:0000256" key="9">
    <source>
        <dbReference type="ARBA" id="ARBA00022777"/>
    </source>
</evidence>
<dbReference type="GO" id="GO:0000287">
    <property type="term" value="F:magnesium ion binding"/>
    <property type="evidence" value="ECO:0007669"/>
    <property type="project" value="UniProtKB-UniRule"/>
</dbReference>
<keyword evidence="6 15" id="KW-0808">Transferase</keyword>
<organism evidence="18 19">
    <name type="scientific">Oxynema aestuarii AP17</name>
    <dbReference type="NCBI Taxonomy" id="2064643"/>
    <lineage>
        <taxon>Bacteria</taxon>
        <taxon>Bacillati</taxon>
        <taxon>Cyanobacteriota</taxon>
        <taxon>Cyanophyceae</taxon>
        <taxon>Oscillatoriophycideae</taxon>
        <taxon>Oscillatoriales</taxon>
        <taxon>Oscillatoriaceae</taxon>
        <taxon>Oxynema</taxon>
        <taxon>Oxynema aestuarii</taxon>
    </lineage>
</organism>
<dbReference type="KEGG" id="oxy:HCG48_05640"/>
<dbReference type="InterPro" id="IPR015795">
    <property type="entry name" value="Pyrv_Knase_C"/>
</dbReference>
<evidence type="ECO:0000256" key="1">
    <source>
        <dbReference type="ARBA" id="ARBA00001946"/>
    </source>
</evidence>
<keyword evidence="9 15" id="KW-0418">Kinase</keyword>
<evidence type="ECO:0000256" key="11">
    <source>
        <dbReference type="ARBA" id="ARBA00022842"/>
    </source>
</evidence>
<dbReference type="GO" id="GO:0004743">
    <property type="term" value="F:pyruvate kinase activity"/>
    <property type="evidence" value="ECO:0007669"/>
    <property type="project" value="UniProtKB-UniRule"/>
</dbReference>
<keyword evidence="13 18" id="KW-0670">Pyruvate</keyword>
<dbReference type="InterPro" id="IPR040442">
    <property type="entry name" value="Pyrv_kinase-like_dom_sf"/>
</dbReference>
<evidence type="ECO:0000256" key="3">
    <source>
        <dbReference type="ARBA" id="ARBA00004997"/>
    </source>
</evidence>
<dbReference type="RefSeq" id="WP_168568273.1">
    <property type="nucleotide sequence ID" value="NZ_CP051167.1"/>
</dbReference>
<dbReference type="PROSITE" id="PS00110">
    <property type="entry name" value="PYRUVATE_KINASE"/>
    <property type="match status" value="1"/>
</dbReference>
<dbReference type="NCBIfam" id="TIGR01064">
    <property type="entry name" value="pyruv_kin"/>
    <property type="match status" value="1"/>
</dbReference>
<keyword evidence="19" id="KW-1185">Reference proteome</keyword>
<dbReference type="AlphaFoldDB" id="A0A6H1TV76"/>
<dbReference type="EMBL" id="CP051167">
    <property type="protein sequence ID" value="QIZ70116.1"/>
    <property type="molecule type" value="Genomic_DNA"/>
</dbReference>
<proteinExistence type="inferred from homology"/>
<dbReference type="Gene3D" id="3.40.1380.20">
    <property type="entry name" value="Pyruvate kinase, C-terminal domain"/>
    <property type="match status" value="1"/>
</dbReference>
<dbReference type="InterPro" id="IPR015806">
    <property type="entry name" value="Pyrv_Knase_insert_dom_sf"/>
</dbReference>
<dbReference type="PANTHER" id="PTHR11817">
    <property type="entry name" value="PYRUVATE KINASE"/>
    <property type="match status" value="1"/>
</dbReference>
<evidence type="ECO:0000313" key="19">
    <source>
        <dbReference type="Proteomes" id="UP000500857"/>
    </source>
</evidence>
<evidence type="ECO:0000259" key="16">
    <source>
        <dbReference type="Pfam" id="PF00224"/>
    </source>
</evidence>
<evidence type="ECO:0000256" key="13">
    <source>
        <dbReference type="ARBA" id="ARBA00023317"/>
    </source>
</evidence>
<keyword evidence="12 15" id="KW-0324">Glycolysis</keyword>
<evidence type="ECO:0000256" key="4">
    <source>
        <dbReference type="ARBA" id="ARBA00008663"/>
    </source>
</evidence>
<dbReference type="Pfam" id="PF00224">
    <property type="entry name" value="PK"/>
    <property type="match status" value="1"/>
</dbReference>
<dbReference type="FunFam" id="2.40.33.10:FF:000001">
    <property type="entry name" value="Pyruvate kinase"/>
    <property type="match status" value="1"/>
</dbReference>
<dbReference type="NCBIfam" id="NF004491">
    <property type="entry name" value="PRK05826.1"/>
    <property type="match status" value="1"/>
</dbReference>
<comment type="cofactor">
    <cofactor evidence="2">
        <name>K(+)</name>
        <dbReference type="ChEBI" id="CHEBI:29103"/>
    </cofactor>
</comment>
<dbReference type="Gene3D" id="3.20.20.60">
    <property type="entry name" value="Phosphoenolpyruvate-binding domains"/>
    <property type="match status" value="1"/>
</dbReference>
<evidence type="ECO:0000256" key="10">
    <source>
        <dbReference type="ARBA" id="ARBA00022840"/>
    </source>
</evidence>
<name>A0A6H1TV76_9CYAN</name>
<evidence type="ECO:0000256" key="14">
    <source>
        <dbReference type="NCBIfam" id="TIGR01064"/>
    </source>
</evidence>
<gene>
    <name evidence="18" type="primary">pyk</name>
    <name evidence="18" type="ORF">HCG48_05640</name>
</gene>
<dbReference type="FunFam" id="3.20.20.60:FF:000025">
    <property type="entry name" value="Pyruvate kinase"/>
    <property type="match status" value="1"/>
</dbReference>
<keyword evidence="11 15" id="KW-0460">Magnesium</keyword>
<dbReference type="Gene3D" id="2.40.33.10">
    <property type="entry name" value="PK beta-barrel domain-like"/>
    <property type="match status" value="1"/>
</dbReference>
<keyword evidence="7" id="KW-0479">Metal-binding</keyword>
<evidence type="ECO:0000256" key="8">
    <source>
        <dbReference type="ARBA" id="ARBA00022741"/>
    </source>
</evidence>
<dbReference type="SUPFAM" id="SSF50800">
    <property type="entry name" value="PK beta-barrel domain-like"/>
    <property type="match status" value="1"/>
</dbReference>